<dbReference type="EMBL" id="CADIKF010000060">
    <property type="protein sequence ID" value="CAB3768987.1"/>
    <property type="molecule type" value="Genomic_DNA"/>
</dbReference>
<evidence type="ECO:0000313" key="3">
    <source>
        <dbReference type="Proteomes" id="UP000494329"/>
    </source>
</evidence>
<dbReference type="AlphaFoldDB" id="A0A6J5ETR2"/>
<evidence type="ECO:0000256" key="1">
    <source>
        <dbReference type="SAM" id="MobiDB-lite"/>
    </source>
</evidence>
<dbReference type="InterPro" id="IPR027417">
    <property type="entry name" value="P-loop_NTPase"/>
</dbReference>
<name>A0A6J5ETR2_9BURK</name>
<evidence type="ECO:0000313" key="2">
    <source>
        <dbReference type="EMBL" id="CAB3768987.1"/>
    </source>
</evidence>
<accession>A0A6J5ETR2</accession>
<protein>
    <recommendedName>
        <fullName evidence="4">AAA+ ATPase domain-containing protein</fullName>
    </recommendedName>
</protein>
<proteinExistence type="predicted"/>
<dbReference type="Proteomes" id="UP000494329">
    <property type="component" value="Unassembled WGS sequence"/>
</dbReference>
<feature type="compositionally biased region" description="Polar residues" evidence="1">
    <location>
        <begin position="805"/>
        <end position="814"/>
    </location>
</feature>
<feature type="region of interest" description="Disordered" evidence="1">
    <location>
        <begin position="797"/>
        <end position="836"/>
    </location>
</feature>
<evidence type="ECO:0008006" key="4">
    <source>
        <dbReference type="Google" id="ProtNLM"/>
    </source>
</evidence>
<sequence>MFQSFTALESDITAALNGAPNESDTRLKALDRVLFEVLGWRHESVFTEPITPSGYIDYLLTVGEQRGAIVIEAKRSGFLKANTAANKATVLSLNGPVLQPLKDGIRQALAYATEQGTPAAALTDGRCWLFFKASRTDGLPPLQGKGIFFPTIESVRDDFSRFAELLALPYVLERRHLAHLNSAEGVSIGEAEEQYFVANPADAHMKPRDALATDASLLFSQFFSRLSNTEDKEMVRACFVETPESRRADFELQKIVQNVLNGIASLDTAESSALQAEIEKTLTSQRSETVLLVGNKGSGKSTFIDRFFGEILPLSVRQRCSIARVDLGEYSGDPSSIVEWSIRQLRGLLEIQICTNQPPSYDDLQGIFWNEYVRWKDGPKKPLYETNKDQFKIAFGDHMEARRESQPEEYVRLLLNRSAVGLKRLPCIVFDNTDQFSSEIQDRIYQLAHSLESASSVFIIVPITDRTVWRLSKAGALQSYAAKSFYLPVPEAKEILSRRVRFVKEKINVEKANNSSYFSKKGFSVNIDDLSMFADAVERIFVDSDYVSGLIGRLANFDIRRMLRLAERIFVSPEIKIDDIVKSHYGGPSVSSDKYRTHRALIKGEYDRFSELENQYVCNLFYTDPRKPTSPLLALYVLWILRQRSVNARLDQVEARHWLVSELCDFFEACGVSIESVLVIVTRLFDRRLLETLDPNVVRPTLADWIAIKESGIAHIELLGNSSVYMEQMALTTGINSRLVRDELKQKSYGSNTQSFIEMRDVFIAYLLKLDSIRVSIPQTSQYRQLNEARAFVRDIRTLDRPGPRQQSSTQNRRGSGVRAKQFGVARKSLRGGNSR</sequence>
<gene>
    <name evidence="2" type="ORF">LMG29739_05428</name>
</gene>
<dbReference type="SUPFAM" id="SSF52540">
    <property type="entry name" value="P-loop containing nucleoside triphosphate hydrolases"/>
    <property type="match status" value="1"/>
</dbReference>
<dbReference type="RefSeq" id="WP_175114568.1">
    <property type="nucleotide sequence ID" value="NZ_CADIKF010000060.1"/>
</dbReference>
<reference evidence="2 3" key="1">
    <citation type="submission" date="2020-04" db="EMBL/GenBank/DDBJ databases">
        <authorList>
            <person name="De Canck E."/>
        </authorList>
    </citation>
    <scope>NUCLEOTIDE SEQUENCE [LARGE SCALE GENOMIC DNA]</scope>
    <source>
        <strain evidence="2 3">LMG 29739</strain>
    </source>
</reference>
<keyword evidence="3" id="KW-1185">Reference proteome</keyword>
<dbReference type="Gene3D" id="3.40.50.300">
    <property type="entry name" value="P-loop containing nucleotide triphosphate hydrolases"/>
    <property type="match status" value="1"/>
</dbReference>
<organism evidence="2 3">
    <name type="scientific">Paraburkholderia solisilvae</name>
    <dbReference type="NCBI Taxonomy" id="624376"/>
    <lineage>
        <taxon>Bacteria</taxon>
        <taxon>Pseudomonadati</taxon>
        <taxon>Pseudomonadota</taxon>
        <taxon>Betaproteobacteria</taxon>
        <taxon>Burkholderiales</taxon>
        <taxon>Burkholderiaceae</taxon>
        <taxon>Paraburkholderia</taxon>
    </lineage>
</organism>